<dbReference type="EMBL" id="LRGB01014599">
    <property type="protein sequence ID" value="KZR99144.1"/>
    <property type="molecule type" value="Genomic_DNA"/>
</dbReference>
<keyword evidence="2" id="KW-1185">Reference proteome</keyword>
<comment type="caution">
    <text evidence="1">The sequence shown here is derived from an EMBL/GenBank/DDBJ whole genome shotgun (WGS) entry which is preliminary data.</text>
</comment>
<dbReference type="Proteomes" id="UP000076858">
    <property type="component" value="Unassembled WGS sequence"/>
</dbReference>
<accession>A0A164GMW5</accession>
<proteinExistence type="predicted"/>
<organism evidence="1 2">
    <name type="scientific">Daphnia magna</name>
    <dbReference type="NCBI Taxonomy" id="35525"/>
    <lineage>
        <taxon>Eukaryota</taxon>
        <taxon>Metazoa</taxon>
        <taxon>Ecdysozoa</taxon>
        <taxon>Arthropoda</taxon>
        <taxon>Crustacea</taxon>
        <taxon>Branchiopoda</taxon>
        <taxon>Diplostraca</taxon>
        <taxon>Cladocera</taxon>
        <taxon>Anomopoda</taxon>
        <taxon>Daphniidae</taxon>
        <taxon>Daphnia</taxon>
    </lineage>
</organism>
<name>A0A164GMW5_9CRUS</name>
<feature type="non-terminal residue" evidence="1">
    <location>
        <position position="1"/>
    </location>
</feature>
<dbReference type="AlphaFoldDB" id="A0A164GMW5"/>
<reference evidence="1 2" key="1">
    <citation type="submission" date="2016-03" db="EMBL/GenBank/DDBJ databases">
        <title>EvidentialGene: Evidence-directed Construction of Genes on Genomes.</title>
        <authorList>
            <person name="Gilbert D.G."/>
            <person name="Choi J.-H."/>
            <person name="Mockaitis K."/>
            <person name="Colbourne J."/>
            <person name="Pfrender M."/>
        </authorList>
    </citation>
    <scope>NUCLEOTIDE SEQUENCE [LARGE SCALE GENOMIC DNA]</scope>
    <source>
        <strain evidence="1 2">Xinb3</strain>
        <tissue evidence="1">Complete organism</tissue>
    </source>
</reference>
<evidence type="ECO:0000313" key="1">
    <source>
        <dbReference type="EMBL" id="KZR99144.1"/>
    </source>
</evidence>
<protein>
    <submittedName>
        <fullName evidence="1">Uncharacterized protein</fullName>
    </submittedName>
</protein>
<evidence type="ECO:0000313" key="2">
    <source>
        <dbReference type="Proteomes" id="UP000076858"/>
    </source>
</evidence>
<sequence length="49" mass="5645">NGEVECFLDVDNEVFFGPVTEREIEVMKPLPRKTLHPWLVFPLVTTLTS</sequence>
<gene>
    <name evidence="1" type="ORF">APZ42_005108</name>
</gene>